<protein>
    <submittedName>
        <fullName evidence="1">Uncharacterized protein</fullName>
    </submittedName>
</protein>
<evidence type="ECO:0000313" key="2">
    <source>
        <dbReference type="Proteomes" id="UP000701801"/>
    </source>
</evidence>
<gene>
    <name evidence="1" type="ORF">HYALB_00009196</name>
</gene>
<dbReference type="EMBL" id="CAJVRM010000214">
    <property type="protein sequence ID" value="CAG8977325.1"/>
    <property type="molecule type" value="Genomic_DNA"/>
</dbReference>
<evidence type="ECO:0000313" key="1">
    <source>
        <dbReference type="EMBL" id="CAG8977325.1"/>
    </source>
</evidence>
<keyword evidence="2" id="KW-1185">Reference proteome</keyword>
<accession>A0A9N9Q2K7</accession>
<name>A0A9N9Q2K7_9HELO</name>
<comment type="caution">
    <text evidence="1">The sequence shown here is derived from an EMBL/GenBank/DDBJ whole genome shotgun (WGS) entry which is preliminary data.</text>
</comment>
<sequence length="66" mass="7526">MPSGEPQCDARLTEADSFNLQTLRELEVAQACDRSRGPTEAKPTKLSSHIEVIREVFRLRRRVESL</sequence>
<dbReference type="AlphaFoldDB" id="A0A9N9Q2K7"/>
<proteinExistence type="predicted"/>
<reference evidence="1" key="1">
    <citation type="submission" date="2021-07" db="EMBL/GenBank/DDBJ databases">
        <authorList>
            <person name="Durling M."/>
        </authorList>
    </citation>
    <scope>NUCLEOTIDE SEQUENCE</scope>
</reference>
<organism evidence="1 2">
    <name type="scientific">Hymenoscyphus albidus</name>
    <dbReference type="NCBI Taxonomy" id="595503"/>
    <lineage>
        <taxon>Eukaryota</taxon>
        <taxon>Fungi</taxon>
        <taxon>Dikarya</taxon>
        <taxon>Ascomycota</taxon>
        <taxon>Pezizomycotina</taxon>
        <taxon>Leotiomycetes</taxon>
        <taxon>Helotiales</taxon>
        <taxon>Helotiaceae</taxon>
        <taxon>Hymenoscyphus</taxon>
    </lineage>
</organism>
<dbReference type="Proteomes" id="UP000701801">
    <property type="component" value="Unassembled WGS sequence"/>
</dbReference>